<feature type="transmembrane region" description="Helical" evidence="2">
    <location>
        <begin position="68"/>
        <end position="92"/>
    </location>
</feature>
<reference evidence="3 4" key="1">
    <citation type="submission" date="2021-03" db="EMBL/GenBank/DDBJ databases">
        <title>Sequencing the genomes of 1000 actinobacteria strains.</title>
        <authorList>
            <person name="Klenk H.-P."/>
        </authorList>
    </citation>
    <scope>NUCLEOTIDE SEQUENCE [LARGE SCALE GENOMIC DNA]</scope>
    <source>
        <strain evidence="3 4">DSM 45510</strain>
    </source>
</reference>
<feature type="region of interest" description="Disordered" evidence="1">
    <location>
        <begin position="1"/>
        <end position="59"/>
    </location>
</feature>
<evidence type="ECO:0000313" key="4">
    <source>
        <dbReference type="Proteomes" id="UP000741013"/>
    </source>
</evidence>
<evidence type="ECO:0000313" key="3">
    <source>
        <dbReference type="EMBL" id="MBP2180830.1"/>
    </source>
</evidence>
<protein>
    <recommendedName>
        <fullName evidence="5">Major facilitator superfamily (MFS) profile domain-containing protein</fullName>
    </recommendedName>
</protein>
<proteinExistence type="predicted"/>
<comment type="caution">
    <text evidence="3">The sequence shown here is derived from an EMBL/GenBank/DDBJ whole genome shotgun (WGS) entry which is preliminary data.</text>
</comment>
<sequence>MHQPPGRGGHRRPATPSFAERTPVADARTDELPTGAPGIANARTDEFEVPAVPSSSPRPRARRFWRGLTGAMAAGLAMLTAADIVIQVYALFVDSPGPGLPSLIGHFVGATAAVVAQRYADRWIGRRAAACGVAVVVLTLATLWFFWWA</sequence>
<evidence type="ECO:0008006" key="5">
    <source>
        <dbReference type="Google" id="ProtNLM"/>
    </source>
</evidence>
<feature type="transmembrane region" description="Helical" evidence="2">
    <location>
        <begin position="128"/>
        <end position="147"/>
    </location>
</feature>
<name>A0ABS4PPL3_9PSEU</name>
<dbReference type="Proteomes" id="UP000741013">
    <property type="component" value="Unassembled WGS sequence"/>
</dbReference>
<evidence type="ECO:0000256" key="1">
    <source>
        <dbReference type="SAM" id="MobiDB-lite"/>
    </source>
</evidence>
<evidence type="ECO:0000256" key="2">
    <source>
        <dbReference type="SAM" id="Phobius"/>
    </source>
</evidence>
<feature type="transmembrane region" description="Helical" evidence="2">
    <location>
        <begin position="98"/>
        <end position="116"/>
    </location>
</feature>
<keyword evidence="2" id="KW-0472">Membrane</keyword>
<dbReference type="RefSeq" id="WP_209664325.1">
    <property type="nucleotide sequence ID" value="NZ_JAGGMS010000001.1"/>
</dbReference>
<dbReference type="EMBL" id="JAGGMS010000001">
    <property type="protein sequence ID" value="MBP2180830.1"/>
    <property type="molecule type" value="Genomic_DNA"/>
</dbReference>
<feature type="compositionally biased region" description="Low complexity" evidence="1">
    <location>
        <begin position="49"/>
        <end position="58"/>
    </location>
</feature>
<keyword evidence="4" id="KW-1185">Reference proteome</keyword>
<keyword evidence="2" id="KW-0812">Transmembrane</keyword>
<gene>
    <name evidence="3" type="ORF">JOM49_002356</name>
</gene>
<keyword evidence="2" id="KW-1133">Transmembrane helix</keyword>
<accession>A0ABS4PPL3</accession>
<organism evidence="3 4">
    <name type="scientific">Amycolatopsis magusensis</name>
    <dbReference type="NCBI Taxonomy" id="882444"/>
    <lineage>
        <taxon>Bacteria</taxon>
        <taxon>Bacillati</taxon>
        <taxon>Actinomycetota</taxon>
        <taxon>Actinomycetes</taxon>
        <taxon>Pseudonocardiales</taxon>
        <taxon>Pseudonocardiaceae</taxon>
        <taxon>Amycolatopsis</taxon>
    </lineage>
</organism>